<evidence type="ECO:0000313" key="5">
    <source>
        <dbReference type="Proteomes" id="UP000077266"/>
    </source>
</evidence>
<dbReference type="InParanoid" id="A0A165HZW7"/>
<proteinExistence type="inferred from homology"/>
<dbReference type="PRINTS" id="PR00080">
    <property type="entry name" value="SDRFAMILY"/>
</dbReference>
<dbReference type="PANTHER" id="PTHR24320">
    <property type="entry name" value="RETINOL DEHYDROGENASE"/>
    <property type="match status" value="1"/>
</dbReference>
<evidence type="ECO:0000256" key="1">
    <source>
        <dbReference type="ARBA" id="ARBA00006484"/>
    </source>
</evidence>
<dbReference type="Gene3D" id="3.40.50.720">
    <property type="entry name" value="NAD(P)-binding Rossmann-like Domain"/>
    <property type="match status" value="1"/>
</dbReference>
<protein>
    <submittedName>
        <fullName evidence="4">Putative short-chain dehydrogenase</fullName>
    </submittedName>
</protein>
<dbReference type="STRING" id="1314781.A0A165HZW7"/>
<dbReference type="PANTHER" id="PTHR24320:SF283">
    <property type="entry name" value="RETINOL DEHYDROGENASE 11"/>
    <property type="match status" value="1"/>
</dbReference>
<dbReference type="Pfam" id="PF00106">
    <property type="entry name" value="adh_short"/>
    <property type="match status" value="1"/>
</dbReference>
<comment type="similarity">
    <text evidence="1 3">Belongs to the short-chain dehydrogenases/reductases (SDR) family.</text>
</comment>
<dbReference type="EMBL" id="KV426003">
    <property type="protein sequence ID" value="KZV92697.1"/>
    <property type="molecule type" value="Genomic_DNA"/>
</dbReference>
<dbReference type="GO" id="GO:0016491">
    <property type="term" value="F:oxidoreductase activity"/>
    <property type="evidence" value="ECO:0007669"/>
    <property type="project" value="UniProtKB-KW"/>
</dbReference>
<keyword evidence="2" id="KW-0560">Oxidoreductase</keyword>
<evidence type="ECO:0000256" key="2">
    <source>
        <dbReference type="ARBA" id="ARBA00023002"/>
    </source>
</evidence>
<keyword evidence="5" id="KW-1185">Reference proteome</keyword>
<dbReference type="InterPro" id="IPR036291">
    <property type="entry name" value="NAD(P)-bd_dom_sf"/>
</dbReference>
<sequence length="313" mass="33050">MSQTFGHSTPAEDVVSTFADRVKGRVFLVTGPTPGGTGDAAVRALATGSPAALLLVGRSPTKFAPTVDFIRATNPAISVKLYSVDLGSITSVRAGAQKILEENERVDVIINSAGIMGGPLRLTDDGIEQCFAVAHLGHFLLTNLLVPALRKSDDPRVVNLTSDSHAGGTGDYSDINFKTKEYSWGASYAQAKLANVYFTKSLAARGITSYSVHPGVIWGTNLAQELSSEDVTNIQGFLKQNNITLKTASQGASTSMVAALDPKFKKDASGAQNGSFMMDCATAAPLCEAANSVEKAEALWKISEELVGQKFVF</sequence>
<dbReference type="AlphaFoldDB" id="A0A165HZW7"/>
<dbReference type="InterPro" id="IPR002347">
    <property type="entry name" value="SDR_fam"/>
</dbReference>
<evidence type="ECO:0000256" key="3">
    <source>
        <dbReference type="RuleBase" id="RU000363"/>
    </source>
</evidence>
<reference evidence="4 5" key="1">
    <citation type="journal article" date="2016" name="Mol. Biol. Evol.">
        <title>Comparative Genomics of Early-Diverging Mushroom-Forming Fungi Provides Insights into the Origins of Lignocellulose Decay Capabilities.</title>
        <authorList>
            <person name="Nagy L.G."/>
            <person name="Riley R."/>
            <person name="Tritt A."/>
            <person name="Adam C."/>
            <person name="Daum C."/>
            <person name="Floudas D."/>
            <person name="Sun H."/>
            <person name="Yadav J.S."/>
            <person name="Pangilinan J."/>
            <person name="Larsson K.H."/>
            <person name="Matsuura K."/>
            <person name="Barry K."/>
            <person name="Labutti K."/>
            <person name="Kuo R."/>
            <person name="Ohm R.A."/>
            <person name="Bhattacharya S.S."/>
            <person name="Shirouzu T."/>
            <person name="Yoshinaga Y."/>
            <person name="Martin F.M."/>
            <person name="Grigoriev I.V."/>
            <person name="Hibbett D.S."/>
        </authorList>
    </citation>
    <scope>NUCLEOTIDE SEQUENCE [LARGE SCALE GENOMIC DNA]</scope>
    <source>
        <strain evidence="4 5">HHB12029</strain>
    </source>
</reference>
<name>A0A165HZW7_EXIGL</name>
<organism evidence="4 5">
    <name type="scientific">Exidia glandulosa HHB12029</name>
    <dbReference type="NCBI Taxonomy" id="1314781"/>
    <lineage>
        <taxon>Eukaryota</taxon>
        <taxon>Fungi</taxon>
        <taxon>Dikarya</taxon>
        <taxon>Basidiomycota</taxon>
        <taxon>Agaricomycotina</taxon>
        <taxon>Agaricomycetes</taxon>
        <taxon>Auriculariales</taxon>
        <taxon>Exidiaceae</taxon>
        <taxon>Exidia</taxon>
    </lineage>
</organism>
<dbReference type="OrthoDB" id="191139at2759"/>
<evidence type="ECO:0000313" key="4">
    <source>
        <dbReference type="EMBL" id="KZV92697.1"/>
    </source>
</evidence>
<dbReference type="Proteomes" id="UP000077266">
    <property type="component" value="Unassembled WGS sequence"/>
</dbReference>
<gene>
    <name evidence="4" type="ORF">EXIGLDRAFT_674767</name>
</gene>
<dbReference type="SUPFAM" id="SSF51735">
    <property type="entry name" value="NAD(P)-binding Rossmann-fold domains"/>
    <property type="match status" value="1"/>
</dbReference>
<accession>A0A165HZW7</accession>
<dbReference type="PRINTS" id="PR00081">
    <property type="entry name" value="GDHRDH"/>
</dbReference>